<dbReference type="GO" id="GO:0005886">
    <property type="term" value="C:plasma membrane"/>
    <property type="evidence" value="ECO:0007669"/>
    <property type="project" value="TreeGrafter"/>
</dbReference>
<evidence type="ECO:0008006" key="6">
    <source>
        <dbReference type="Google" id="ProtNLM"/>
    </source>
</evidence>
<dbReference type="GO" id="GO:0016491">
    <property type="term" value="F:oxidoreductase activity"/>
    <property type="evidence" value="ECO:0007669"/>
    <property type="project" value="UniProtKB-KW"/>
</dbReference>
<protein>
    <recommendedName>
        <fullName evidence="6">Deazaflavin-dependent nitroreductase family protein</fullName>
    </recommendedName>
</protein>
<dbReference type="eggNOG" id="COG0748">
    <property type="taxonomic scope" value="Bacteria"/>
</dbReference>
<keyword evidence="2" id="KW-0560">Oxidoreductase</keyword>
<dbReference type="InterPro" id="IPR012349">
    <property type="entry name" value="Split_barrel_FMN-bd"/>
</dbReference>
<dbReference type="GeneID" id="31527355"/>
<dbReference type="EMBL" id="AFVW02000002">
    <property type="protein sequence ID" value="EJO90489.1"/>
    <property type="molecule type" value="Genomic_DNA"/>
</dbReference>
<dbReference type="Gene3D" id="2.30.110.10">
    <property type="entry name" value="Electron Transport, Fmn-binding Protein, Chain A"/>
    <property type="match status" value="1"/>
</dbReference>
<comment type="caution">
    <text evidence="4">The sequence shown here is derived from an EMBL/GenBank/DDBJ whole genome shotgun (WGS) entry which is preliminary data.</text>
</comment>
<dbReference type="GO" id="GO:0070967">
    <property type="term" value="F:coenzyme F420 binding"/>
    <property type="evidence" value="ECO:0007669"/>
    <property type="project" value="TreeGrafter"/>
</dbReference>
<proteinExistence type="inferred from homology"/>
<dbReference type="PANTHER" id="PTHR39428:SF1">
    <property type="entry name" value="F420H(2)-DEPENDENT QUINONE REDUCTASE RV1261C"/>
    <property type="match status" value="1"/>
</dbReference>
<evidence type="ECO:0000313" key="4">
    <source>
        <dbReference type="EMBL" id="EJO90489.1"/>
    </source>
</evidence>
<evidence type="ECO:0000256" key="1">
    <source>
        <dbReference type="ARBA" id="ARBA00008710"/>
    </source>
</evidence>
<reference evidence="4 5" key="1">
    <citation type="journal article" date="2011" name="J. Bacteriol.">
        <title>Genome sequence of the Mycobacterium colombiense type strain, CECT 3035.</title>
        <authorList>
            <person name="Gonzalez-Perez M."/>
            <person name="Murcia M.I."/>
            <person name="Landsman D."/>
            <person name="Jordan I.K."/>
            <person name="Marino-Ramirez L."/>
        </authorList>
    </citation>
    <scope>NUCLEOTIDE SEQUENCE [LARGE SCALE GENOMIC DNA]</scope>
    <source>
        <strain evidence="4 5">CECT 3035</strain>
    </source>
</reference>
<name>J5EPM9_9MYCO</name>
<dbReference type="STRING" id="1041522.GCA_002105755_01084"/>
<dbReference type="OrthoDB" id="8225825at2"/>
<gene>
    <name evidence="4" type="ORF">MCOL_V209870</name>
</gene>
<dbReference type="Proteomes" id="UP000006455">
    <property type="component" value="Unassembled WGS sequence"/>
</dbReference>
<dbReference type="AlphaFoldDB" id="J5EPM9"/>
<evidence type="ECO:0000256" key="3">
    <source>
        <dbReference type="ARBA" id="ARBA00049106"/>
    </source>
</evidence>
<accession>J5EPM9</accession>
<evidence type="ECO:0000256" key="2">
    <source>
        <dbReference type="ARBA" id="ARBA00023002"/>
    </source>
</evidence>
<dbReference type="NCBIfam" id="TIGR00026">
    <property type="entry name" value="hi_GC_TIGR00026"/>
    <property type="match status" value="1"/>
</dbReference>
<organism evidence="4 5">
    <name type="scientific">Mycobacterium colombiense CECT 3035</name>
    <dbReference type="NCBI Taxonomy" id="1041522"/>
    <lineage>
        <taxon>Bacteria</taxon>
        <taxon>Bacillati</taxon>
        <taxon>Actinomycetota</taxon>
        <taxon>Actinomycetes</taxon>
        <taxon>Mycobacteriales</taxon>
        <taxon>Mycobacteriaceae</taxon>
        <taxon>Mycobacterium</taxon>
        <taxon>Mycobacterium avium complex (MAC)</taxon>
    </lineage>
</organism>
<dbReference type="Pfam" id="PF04075">
    <property type="entry name" value="F420H2_quin_red"/>
    <property type="match status" value="1"/>
</dbReference>
<dbReference type="InterPro" id="IPR004378">
    <property type="entry name" value="F420H2_quin_Rdtase"/>
</dbReference>
<comment type="catalytic activity">
    <reaction evidence="3">
        <text>oxidized coenzyme F420-(gamma-L-Glu)(n) + a quinol + H(+) = reduced coenzyme F420-(gamma-L-Glu)(n) + a quinone</text>
        <dbReference type="Rhea" id="RHEA:39663"/>
        <dbReference type="Rhea" id="RHEA-COMP:12939"/>
        <dbReference type="Rhea" id="RHEA-COMP:14378"/>
        <dbReference type="ChEBI" id="CHEBI:15378"/>
        <dbReference type="ChEBI" id="CHEBI:24646"/>
        <dbReference type="ChEBI" id="CHEBI:132124"/>
        <dbReference type="ChEBI" id="CHEBI:133980"/>
        <dbReference type="ChEBI" id="CHEBI:139511"/>
    </reaction>
</comment>
<dbReference type="PANTHER" id="PTHR39428">
    <property type="entry name" value="F420H(2)-DEPENDENT QUINONE REDUCTASE RV1261C"/>
    <property type="match status" value="1"/>
</dbReference>
<sequence>MNPLQRLARNPTAYRVLILNGHGIIQGLESALRFLTSGRLGALDLVGLPNVRITISGRKTGLARSATVQYVPFRDGLLLVGSNWGRTRHPSWSANLKAAQRVTVRRRGHRFVAAVRPLAGAERDEAWAEALAFWPNYRLAQERAGARRFRLFVLTPVSFPAGAPG</sequence>
<dbReference type="RefSeq" id="WP_007771484.1">
    <property type="nucleotide sequence ID" value="NZ_AFVW02000002.1"/>
</dbReference>
<comment type="similarity">
    <text evidence="1">Belongs to the F420H(2)-dependent quinone reductase family.</text>
</comment>
<evidence type="ECO:0000313" key="5">
    <source>
        <dbReference type="Proteomes" id="UP000006455"/>
    </source>
</evidence>